<dbReference type="PROSITE" id="PS00455">
    <property type="entry name" value="AMP_BINDING"/>
    <property type="match status" value="1"/>
</dbReference>
<comment type="similarity">
    <text evidence="1">Belongs to the ATP-dependent AMP-binding enzyme family.</text>
</comment>
<evidence type="ECO:0000256" key="2">
    <source>
        <dbReference type="ARBA" id="ARBA00022598"/>
    </source>
</evidence>
<evidence type="ECO:0000259" key="7">
    <source>
        <dbReference type="Pfam" id="PF00501"/>
    </source>
</evidence>
<dbReference type="PANTHER" id="PTHR43272">
    <property type="entry name" value="LONG-CHAIN-FATTY-ACID--COA LIGASE"/>
    <property type="match status" value="1"/>
</dbReference>
<evidence type="ECO:0000256" key="6">
    <source>
        <dbReference type="ARBA" id="ARBA00032875"/>
    </source>
</evidence>
<dbReference type="GO" id="GO:0004467">
    <property type="term" value="F:long-chain fatty acid-CoA ligase activity"/>
    <property type="evidence" value="ECO:0007669"/>
    <property type="project" value="UniProtKB-EC"/>
</dbReference>
<dbReference type="InterPro" id="IPR020845">
    <property type="entry name" value="AMP-binding_CS"/>
</dbReference>
<dbReference type="CDD" id="cd05907">
    <property type="entry name" value="VL_LC_FACS_like"/>
    <property type="match status" value="1"/>
</dbReference>
<dbReference type="Gene3D" id="3.30.300.30">
    <property type="match status" value="1"/>
</dbReference>
<evidence type="ECO:0000256" key="3">
    <source>
        <dbReference type="ARBA" id="ARBA00022832"/>
    </source>
</evidence>
<dbReference type="Proteomes" id="UP000198217">
    <property type="component" value="Chromosome I"/>
</dbReference>
<gene>
    <name evidence="8" type="ORF">GA0070609_1127</name>
</gene>
<evidence type="ECO:0000313" key="8">
    <source>
        <dbReference type="EMBL" id="SCG42119.1"/>
    </source>
</evidence>
<dbReference type="InterPro" id="IPR045851">
    <property type="entry name" value="AMP-bd_C_sf"/>
</dbReference>
<dbReference type="PANTHER" id="PTHR43272:SF32">
    <property type="entry name" value="AMP-DEPENDENT SYNTHETASE_LIGASE DOMAIN-CONTAINING PROTEIN"/>
    <property type="match status" value="1"/>
</dbReference>
<accession>A0A1C5H7X9</accession>
<keyword evidence="9" id="KW-1185">Reference proteome</keyword>
<protein>
    <recommendedName>
        <fullName evidence="6">Acyl-CoA synthetase</fullName>
    </recommendedName>
</protein>
<dbReference type="AlphaFoldDB" id="A0A1C5H7X9"/>
<evidence type="ECO:0000313" key="9">
    <source>
        <dbReference type="Proteomes" id="UP000198217"/>
    </source>
</evidence>
<dbReference type="InterPro" id="IPR042099">
    <property type="entry name" value="ANL_N_sf"/>
</dbReference>
<dbReference type="SUPFAM" id="SSF56801">
    <property type="entry name" value="Acetyl-CoA synthetase-like"/>
    <property type="match status" value="1"/>
</dbReference>
<keyword evidence="4" id="KW-0443">Lipid metabolism</keyword>
<dbReference type="InterPro" id="IPR000873">
    <property type="entry name" value="AMP-dep_synth/lig_dom"/>
</dbReference>
<evidence type="ECO:0000256" key="1">
    <source>
        <dbReference type="ARBA" id="ARBA00006432"/>
    </source>
</evidence>
<comment type="catalytic activity">
    <reaction evidence="5">
        <text>a long-chain fatty acid + ATP + CoA = a long-chain fatty acyl-CoA + AMP + diphosphate</text>
        <dbReference type="Rhea" id="RHEA:15421"/>
        <dbReference type="ChEBI" id="CHEBI:30616"/>
        <dbReference type="ChEBI" id="CHEBI:33019"/>
        <dbReference type="ChEBI" id="CHEBI:57287"/>
        <dbReference type="ChEBI" id="CHEBI:57560"/>
        <dbReference type="ChEBI" id="CHEBI:83139"/>
        <dbReference type="ChEBI" id="CHEBI:456215"/>
        <dbReference type="EC" id="6.2.1.3"/>
    </reaction>
    <physiologicalReaction direction="left-to-right" evidence="5">
        <dbReference type="Rhea" id="RHEA:15422"/>
    </physiologicalReaction>
</comment>
<sequence>MALDVPYRSIPEMFLKRVAATPDRDAFAHPSPDDSGPVWLTWAQVATRAKAIAAGLHDLGVGQEHPVAILANTRIEWVLADLGIMCAGGATTTVYPTTEPEDATYIIADSGSRVLFAENPAQAAKIAGAQLPALTHVVLFDGEPDQAAAVPQLTLAQLEERGAARLAAEPELIENIVAGLGPDHLATLIYTSGTTGRPKGVELLHGGWCWEGVAQAELGLLRDDDLQYLWLPLSHSFGKTLLCGAIHVGLPTYVDGRVDKLVDLLAVVKPTLMCGAPRVFEKVYNRAVTTAQDAGGAKAKIFAWGVRVGKEKVALEQAGKPVPAGLKLRYAIAEKLVFSKLQARLGGRIRVLVSGAAPLSPDIATFFAAANLPISEGYGLTETSAGNFVNPPEGLRIGTVGKAMGDLECRIDTDGEILVRGRPVMRGYHNLPEETAAAFTEDGFFRTGDIGTLDADGYLKITDRKKDLVKTSGGKYIAPSHIEGMFKATCPYTSQAVVIGQARNYCTMLVTLDPDAIKGWATGTPLEGRSYAEIVASPEAQAMVEEYVAQLNSKLNRWETIKKVTILPRDLTIEDGEITPSLKIKRRGVEANFATEIEKMYAGTLAEI</sequence>
<proteinExistence type="inferred from homology"/>
<keyword evidence="3" id="KW-0276">Fatty acid metabolism</keyword>
<name>A0A1C5H7X9_9ACTN</name>
<evidence type="ECO:0000256" key="5">
    <source>
        <dbReference type="ARBA" id="ARBA00024484"/>
    </source>
</evidence>
<keyword evidence="2" id="KW-0436">Ligase</keyword>
<dbReference type="RefSeq" id="WP_088992797.1">
    <property type="nucleotide sequence ID" value="NZ_LT607750.1"/>
</dbReference>
<organism evidence="8 9">
    <name type="scientific">Micromonospora echinaurantiaca</name>
    <dbReference type="NCBI Taxonomy" id="47857"/>
    <lineage>
        <taxon>Bacteria</taxon>
        <taxon>Bacillati</taxon>
        <taxon>Actinomycetota</taxon>
        <taxon>Actinomycetes</taxon>
        <taxon>Micromonosporales</taxon>
        <taxon>Micromonosporaceae</taxon>
        <taxon>Micromonospora</taxon>
    </lineage>
</organism>
<feature type="domain" description="AMP-dependent synthetase/ligase" evidence="7">
    <location>
        <begin position="16"/>
        <end position="429"/>
    </location>
</feature>
<evidence type="ECO:0000256" key="4">
    <source>
        <dbReference type="ARBA" id="ARBA00023098"/>
    </source>
</evidence>
<dbReference type="GO" id="GO:0016020">
    <property type="term" value="C:membrane"/>
    <property type="evidence" value="ECO:0007669"/>
    <property type="project" value="TreeGrafter"/>
</dbReference>
<dbReference type="EMBL" id="LT607750">
    <property type="protein sequence ID" value="SCG42119.1"/>
    <property type="molecule type" value="Genomic_DNA"/>
</dbReference>
<dbReference type="Gene3D" id="3.40.50.12780">
    <property type="entry name" value="N-terminal domain of ligase-like"/>
    <property type="match status" value="1"/>
</dbReference>
<reference evidence="8 9" key="1">
    <citation type="submission" date="2016-06" db="EMBL/GenBank/DDBJ databases">
        <authorList>
            <person name="Kjaerup R.B."/>
            <person name="Dalgaard T.S."/>
            <person name="Juul-Madsen H.R."/>
        </authorList>
    </citation>
    <scope>NUCLEOTIDE SEQUENCE [LARGE SCALE GENOMIC DNA]</scope>
    <source>
        <strain evidence="8 9">DSM 43904</strain>
    </source>
</reference>
<dbReference type="Pfam" id="PF23562">
    <property type="entry name" value="AMP-binding_C_3"/>
    <property type="match status" value="1"/>
</dbReference>
<dbReference type="Pfam" id="PF00501">
    <property type="entry name" value="AMP-binding"/>
    <property type="match status" value="1"/>
</dbReference>